<evidence type="ECO:0000259" key="7">
    <source>
        <dbReference type="Pfam" id="PF16198"/>
    </source>
</evidence>
<dbReference type="HAMAP" id="MF_01080">
    <property type="entry name" value="TruB_bact"/>
    <property type="match status" value="1"/>
</dbReference>
<organism evidence="8 9">
    <name type="scientific">Exiguobacterium aestuarii</name>
    <dbReference type="NCBI Taxonomy" id="273527"/>
    <lineage>
        <taxon>Bacteria</taxon>
        <taxon>Bacillati</taxon>
        <taxon>Bacillota</taxon>
        <taxon>Bacilli</taxon>
        <taxon>Bacillales</taxon>
        <taxon>Bacillales Family XII. Incertae Sedis</taxon>
        <taxon>Exiguobacterium</taxon>
    </lineage>
</organism>
<keyword evidence="4 5" id="KW-0413">Isomerase</keyword>
<gene>
    <name evidence="5 8" type="primary">truB</name>
    <name evidence="8" type="ORF">ACFQO8_07865</name>
</gene>
<dbReference type="RefSeq" id="WP_251130598.1">
    <property type="nucleotide sequence ID" value="NZ_JANIEL010000012.1"/>
</dbReference>
<feature type="active site" description="Nucleophile" evidence="5">
    <location>
        <position position="42"/>
    </location>
</feature>
<evidence type="ECO:0000256" key="3">
    <source>
        <dbReference type="ARBA" id="ARBA00022694"/>
    </source>
</evidence>
<dbReference type="Pfam" id="PF01509">
    <property type="entry name" value="TruB_N"/>
    <property type="match status" value="1"/>
</dbReference>
<dbReference type="EC" id="5.4.99.25" evidence="5"/>
<evidence type="ECO:0000259" key="6">
    <source>
        <dbReference type="Pfam" id="PF01509"/>
    </source>
</evidence>
<evidence type="ECO:0000256" key="5">
    <source>
        <dbReference type="HAMAP-Rule" id="MF_01080"/>
    </source>
</evidence>
<comment type="caution">
    <text evidence="8">The sequence shown here is derived from an EMBL/GenBank/DDBJ whole genome shotgun (WGS) entry which is preliminary data.</text>
</comment>
<dbReference type="SUPFAM" id="SSF55120">
    <property type="entry name" value="Pseudouridine synthase"/>
    <property type="match status" value="1"/>
</dbReference>
<dbReference type="EMBL" id="JBHTCE010000001">
    <property type="protein sequence ID" value="MFC7390059.1"/>
    <property type="molecule type" value="Genomic_DNA"/>
</dbReference>
<reference evidence="9" key="1">
    <citation type="journal article" date="2019" name="Int. J. Syst. Evol. Microbiol.">
        <title>The Global Catalogue of Microorganisms (GCM) 10K type strain sequencing project: providing services to taxonomists for standard genome sequencing and annotation.</title>
        <authorList>
            <consortium name="The Broad Institute Genomics Platform"/>
            <consortium name="The Broad Institute Genome Sequencing Center for Infectious Disease"/>
            <person name="Wu L."/>
            <person name="Ma J."/>
        </authorList>
    </citation>
    <scope>NUCLEOTIDE SEQUENCE [LARGE SCALE GENOMIC DNA]</scope>
    <source>
        <strain evidence="9">CCUG 55590</strain>
    </source>
</reference>
<dbReference type="Proteomes" id="UP001596439">
    <property type="component" value="Unassembled WGS sequence"/>
</dbReference>
<dbReference type="InterPro" id="IPR020103">
    <property type="entry name" value="PsdUridine_synth_cat_dom_sf"/>
</dbReference>
<dbReference type="GO" id="GO:0160148">
    <property type="term" value="F:tRNA pseudouridine(55) synthase activity"/>
    <property type="evidence" value="ECO:0007669"/>
    <property type="project" value="UniProtKB-EC"/>
</dbReference>
<dbReference type="InterPro" id="IPR002501">
    <property type="entry name" value="PsdUridine_synth_N"/>
</dbReference>
<protein>
    <recommendedName>
        <fullName evidence="5">tRNA pseudouridine synthase B</fullName>
        <ecNumber evidence="5">5.4.99.25</ecNumber>
    </recommendedName>
    <alternativeName>
        <fullName evidence="5">tRNA pseudouridine(55) synthase</fullName>
        <shortName evidence="5">Psi55 synthase</shortName>
    </alternativeName>
    <alternativeName>
        <fullName evidence="5">tRNA pseudouridylate synthase</fullName>
    </alternativeName>
    <alternativeName>
        <fullName evidence="5">tRNA-uridine isomerase</fullName>
    </alternativeName>
</protein>
<keyword evidence="3 5" id="KW-0819">tRNA processing</keyword>
<dbReference type="NCBIfam" id="TIGR00431">
    <property type="entry name" value="TruB"/>
    <property type="match status" value="1"/>
</dbReference>
<evidence type="ECO:0000313" key="9">
    <source>
        <dbReference type="Proteomes" id="UP001596439"/>
    </source>
</evidence>
<feature type="domain" description="tRNA pseudouridylate synthase B C-terminal" evidence="7">
    <location>
        <begin position="183"/>
        <end position="239"/>
    </location>
</feature>
<dbReference type="InterPro" id="IPR032819">
    <property type="entry name" value="TruB_C"/>
</dbReference>
<accession>A0ABW2PLX1</accession>
<comment type="catalytic activity">
    <reaction evidence="1 5">
        <text>uridine(55) in tRNA = pseudouridine(55) in tRNA</text>
        <dbReference type="Rhea" id="RHEA:42532"/>
        <dbReference type="Rhea" id="RHEA-COMP:10101"/>
        <dbReference type="Rhea" id="RHEA-COMP:10102"/>
        <dbReference type="ChEBI" id="CHEBI:65314"/>
        <dbReference type="ChEBI" id="CHEBI:65315"/>
        <dbReference type="EC" id="5.4.99.25"/>
    </reaction>
</comment>
<dbReference type="PANTHER" id="PTHR13767:SF2">
    <property type="entry name" value="PSEUDOURIDYLATE SYNTHASE TRUB1"/>
    <property type="match status" value="1"/>
</dbReference>
<comment type="function">
    <text evidence="5">Responsible for synthesis of pseudouridine from uracil-55 in the psi GC loop of transfer RNAs.</text>
</comment>
<evidence type="ECO:0000313" key="8">
    <source>
        <dbReference type="EMBL" id="MFC7390059.1"/>
    </source>
</evidence>
<evidence type="ECO:0000256" key="1">
    <source>
        <dbReference type="ARBA" id="ARBA00000385"/>
    </source>
</evidence>
<dbReference type="InterPro" id="IPR014780">
    <property type="entry name" value="tRNA_psdUridine_synth_TruB"/>
</dbReference>
<name>A0ABW2PLX1_9BACL</name>
<feature type="domain" description="Pseudouridine synthase II N-terminal" evidence="6">
    <location>
        <begin position="27"/>
        <end position="182"/>
    </location>
</feature>
<dbReference type="Gene3D" id="3.30.2350.10">
    <property type="entry name" value="Pseudouridine synthase"/>
    <property type="match status" value="1"/>
</dbReference>
<sequence length="304" mass="34284">MKLEPNGVLVLDKDRGMTSHDCVFKLRKLFQTKKVGHTGTLDPEVTGVLPICLGRATKLSRFITDEGKRYVAEVTIGTATMTEDAHGEVVEQKDVAPNELVEAQIDEAMRQLIGTIEQIPPYYSAVKVNGKKLYEYARKGQTVERPRRMVEIHRLERTSGLTFEEGVCRFRMEIDCGKGTYIRTLAVQIGEKLGYPAHMSELRRTSSGSFEEAHAVSLETLQALETVEERMAHVIPLEDVIKRWPAITIPKNRERYIRNGGKLNGVSLEFELFTVYNEEGIPLALYRRQDGTTDATVEVMLAID</sequence>
<dbReference type="Pfam" id="PF16198">
    <property type="entry name" value="TruB_C_2"/>
    <property type="match status" value="1"/>
</dbReference>
<evidence type="ECO:0000256" key="2">
    <source>
        <dbReference type="ARBA" id="ARBA00005642"/>
    </source>
</evidence>
<proteinExistence type="inferred from homology"/>
<dbReference type="CDD" id="cd02573">
    <property type="entry name" value="PseudoU_synth_EcTruB"/>
    <property type="match status" value="1"/>
</dbReference>
<keyword evidence="9" id="KW-1185">Reference proteome</keyword>
<evidence type="ECO:0000256" key="4">
    <source>
        <dbReference type="ARBA" id="ARBA00023235"/>
    </source>
</evidence>
<comment type="similarity">
    <text evidence="2 5">Belongs to the pseudouridine synthase TruB family. Type 1 subfamily.</text>
</comment>
<dbReference type="PANTHER" id="PTHR13767">
    <property type="entry name" value="TRNA-PSEUDOURIDINE SYNTHASE"/>
    <property type="match status" value="1"/>
</dbReference>